<evidence type="ECO:0000313" key="1">
    <source>
        <dbReference type="EMBL" id="KAK2887036.1"/>
    </source>
</evidence>
<organism evidence="1 2">
    <name type="scientific">Cirrhinus molitorella</name>
    <name type="common">mud carp</name>
    <dbReference type="NCBI Taxonomy" id="172907"/>
    <lineage>
        <taxon>Eukaryota</taxon>
        <taxon>Metazoa</taxon>
        <taxon>Chordata</taxon>
        <taxon>Craniata</taxon>
        <taxon>Vertebrata</taxon>
        <taxon>Euteleostomi</taxon>
        <taxon>Actinopterygii</taxon>
        <taxon>Neopterygii</taxon>
        <taxon>Teleostei</taxon>
        <taxon>Ostariophysi</taxon>
        <taxon>Cypriniformes</taxon>
        <taxon>Cyprinidae</taxon>
        <taxon>Labeoninae</taxon>
        <taxon>Labeonini</taxon>
        <taxon>Cirrhinus</taxon>
    </lineage>
</organism>
<protein>
    <submittedName>
        <fullName evidence="1">Uncharacterized protein</fullName>
    </submittedName>
</protein>
<comment type="caution">
    <text evidence="1">The sequence shown here is derived from an EMBL/GenBank/DDBJ whole genome shotgun (WGS) entry which is preliminary data.</text>
</comment>
<sequence>MYTVYNSTEARCVPPYSASLVFSTIRSICTTGRFRRREQQTGAHTSRLNEQENLETKKDESLERITIF</sequence>
<dbReference type="EMBL" id="JAUYZG010000015">
    <property type="protein sequence ID" value="KAK2887036.1"/>
    <property type="molecule type" value="Genomic_DNA"/>
</dbReference>
<keyword evidence="2" id="KW-1185">Reference proteome</keyword>
<accession>A0AA88PL00</accession>
<name>A0AA88PL00_9TELE</name>
<dbReference type="Proteomes" id="UP001187343">
    <property type="component" value="Unassembled WGS sequence"/>
</dbReference>
<reference evidence="1" key="1">
    <citation type="submission" date="2023-08" db="EMBL/GenBank/DDBJ databases">
        <title>Chromosome-level Genome Assembly of mud carp (Cirrhinus molitorella).</title>
        <authorList>
            <person name="Liu H."/>
        </authorList>
    </citation>
    <scope>NUCLEOTIDE SEQUENCE</scope>
    <source>
        <strain evidence="1">Prfri</strain>
        <tissue evidence="1">Muscle</tissue>
    </source>
</reference>
<evidence type="ECO:0000313" key="2">
    <source>
        <dbReference type="Proteomes" id="UP001187343"/>
    </source>
</evidence>
<dbReference type="AlphaFoldDB" id="A0AA88PL00"/>
<gene>
    <name evidence="1" type="ORF">Q8A67_015264</name>
</gene>
<proteinExistence type="predicted"/>